<dbReference type="InterPro" id="IPR013767">
    <property type="entry name" value="PAS_fold"/>
</dbReference>
<dbReference type="SUPFAM" id="SSF47384">
    <property type="entry name" value="Homodimeric domain of signal transducing histidine kinase"/>
    <property type="match status" value="1"/>
</dbReference>
<dbReference type="PROSITE" id="PS50894">
    <property type="entry name" value="HPT"/>
    <property type="match status" value="1"/>
</dbReference>
<organism evidence="21">
    <name type="scientific">Sphingomonas psychrotolerans</name>
    <dbReference type="NCBI Taxonomy" id="1327635"/>
    <lineage>
        <taxon>Bacteria</taxon>
        <taxon>Pseudomonadati</taxon>
        <taxon>Pseudomonadota</taxon>
        <taxon>Alphaproteobacteria</taxon>
        <taxon>Sphingomonadales</taxon>
        <taxon>Sphingomonadaceae</taxon>
        <taxon>Sphingomonas</taxon>
    </lineage>
</organism>
<keyword evidence="5 15" id="KW-0597">Phosphoprotein</keyword>
<dbReference type="Pfam" id="PF02518">
    <property type="entry name" value="HATPase_c"/>
    <property type="match status" value="1"/>
</dbReference>
<evidence type="ECO:0000259" key="20">
    <source>
        <dbReference type="PROSITE" id="PS50894"/>
    </source>
</evidence>
<feature type="domain" description="PAC" evidence="19">
    <location>
        <begin position="293"/>
        <end position="343"/>
    </location>
</feature>
<dbReference type="InterPro" id="IPR001610">
    <property type="entry name" value="PAC"/>
</dbReference>
<dbReference type="SMART" id="SM00091">
    <property type="entry name" value="PAS"/>
    <property type="match status" value="3"/>
</dbReference>
<dbReference type="PANTHER" id="PTHR45339:SF1">
    <property type="entry name" value="HYBRID SIGNAL TRANSDUCTION HISTIDINE KINASE J"/>
    <property type="match status" value="1"/>
</dbReference>
<keyword evidence="10" id="KW-0067">ATP-binding</keyword>
<dbReference type="Pfam" id="PF00512">
    <property type="entry name" value="HisKA"/>
    <property type="match status" value="1"/>
</dbReference>
<evidence type="ECO:0000256" key="12">
    <source>
        <dbReference type="ARBA" id="ARBA00023012"/>
    </source>
</evidence>
<dbReference type="InterPro" id="IPR003018">
    <property type="entry name" value="GAF"/>
</dbReference>
<evidence type="ECO:0000256" key="6">
    <source>
        <dbReference type="ARBA" id="ARBA00022679"/>
    </source>
</evidence>
<dbReference type="SMART" id="SM00388">
    <property type="entry name" value="HisKA"/>
    <property type="match status" value="1"/>
</dbReference>
<feature type="domain" description="PAS" evidence="18">
    <location>
        <begin position="457"/>
        <end position="527"/>
    </location>
</feature>
<dbReference type="InterPro" id="IPR000014">
    <property type="entry name" value="PAS"/>
</dbReference>
<evidence type="ECO:0000256" key="11">
    <source>
        <dbReference type="ARBA" id="ARBA00022989"/>
    </source>
</evidence>
<dbReference type="Pfam" id="PF00989">
    <property type="entry name" value="PAS"/>
    <property type="match status" value="1"/>
</dbReference>
<evidence type="ECO:0000256" key="1">
    <source>
        <dbReference type="ARBA" id="ARBA00000085"/>
    </source>
</evidence>
<evidence type="ECO:0000259" key="18">
    <source>
        <dbReference type="PROSITE" id="PS50112"/>
    </source>
</evidence>
<dbReference type="Gene3D" id="3.30.450.40">
    <property type="match status" value="1"/>
</dbReference>
<dbReference type="PANTHER" id="PTHR45339">
    <property type="entry name" value="HYBRID SIGNAL TRANSDUCTION HISTIDINE KINASE J"/>
    <property type="match status" value="1"/>
</dbReference>
<feature type="domain" description="PAC" evidence="19">
    <location>
        <begin position="411"/>
        <end position="463"/>
    </location>
</feature>
<dbReference type="Gene3D" id="1.10.287.130">
    <property type="match status" value="1"/>
</dbReference>
<evidence type="ECO:0000313" key="21">
    <source>
        <dbReference type="EMBL" id="MDT8758791.1"/>
    </source>
</evidence>
<dbReference type="EMBL" id="JALMLT010000002">
    <property type="protein sequence ID" value="MDT8758791.1"/>
    <property type="molecule type" value="Genomic_DNA"/>
</dbReference>
<feature type="domain" description="Histidine kinase" evidence="16">
    <location>
        <begin position="601"/>
        <end position="822"/>
    </location>
</feature>
<evidence type="ECO:0000256" key="2">
    <source>
        <dbReference type="ARBA" id="ARBA00004651"/>
    </source>
</evidence>
<feature type="modified residue" description="4-aspartylphosphate" evidence="15">
    <location>
        <position position="895"/>
    </location>
</feature>
<dbReference type="Gene3D" id="3.30.450.20">
    <property type="entry name" value="PAS domain"/>
    <property type="match status" value="3"/>
</dbReference>
<dbReference type="InterPro" id="IPR036097">
    <property type="entry name" value="HisK_dim/P_sf"/>
</dbReference>
<dbReference type="InterPro" id="IPR011006">
    <property type="entry name" value="CheY-like_superfamily"/>
</dbReference>
<dbReference type="EC" id="2.7.13.3" evidence="3"/>
<evidence type="ECO:0000256" key="7">
    <source>
        <dbReference type="ARBA" id="ARBA00022692"/>
    </source>
</evidence>
<keyword evidence="8" id="KW-0547">Nucleotide-binding</keyword>
<keyword evidence="4" id="KW-1003">Cell membrane</keyword>
<evidence type="ECO:0000256" key="13">
    <source>
        <dbReference type="ARBA" id="ARBA00023136"/>
    </source>
</evidence>
<dbReference type="SMART" id="SM00086">
    <property type="entry name" value="PAC"/>
    <property type="match status" value="3"/>
</dbReference>
<dbReference type="PROSITE" id="PS50109">
    <property type="entry name" value="HIS_KIN"/>
    <property type="match status" value="1"/>
</dbReference>
<dbReference type="SUPFAM" id="SSF55785">
    <property type="entry name" value="PYP-like sensor domain (PAS domain)"/>
    <property type="match status" value="3"/>
</dbReference>
<dbReference type="NCBIfam" id="TIGR00229">
    <property type="entry name" value="sensory_box"/>
    <property type="match status" value="3"/>
</dbReference>
<evidence type="ECO:0000259" key="16">
    <source>
        <dbReference type="PROSITE" id="PS50109"/>
    </source>
</evidence>
<dbReference type="Pfam" id="PF13185">
    <property type="entry name" value="GAF_2"/>
    <property type="match status" value="1"/>
</dbReference>
<keyword evidence="6" id="KW-0808">Transferase</keyword>
<feature type="domain" description="PAS" evidence="18">
    <location>
        <begin position="337"/>
        <end position="407"/>
    </location>
</feature>
<evidence type="ECO:0000256" key="5">
    <source>
        <dbReference type="ARBA" id="ARBA00022553"/>
    </source>
</evidence>
<dbReference type="CDD" id="cd16922">
    <property type="entry name" value="HATPase_EvgS-ArcB-TorS-like"/>
    <property type="match status" value="1"/>
</dbReference>
<accession>A0ABU3N5L7</accession>
<name>A0ABU3N5L7_9SPHN</name>
<dbReference type="InterPro" id="IPR000700">
    <property type="entry name" value="PAS-assoc_C"/>
</dbReference>
<gene>
    <name evidence="21" type="ORF">MZO42_08780</name>
</gene>
<dbReference type="PROSITE" id="PS50112">
    <property type="entry name" value="PAS"/>
    <property type="match status" value="3"/>
</dbReference>
<dbReference type="InterPro" id="IPR036890">
    <property type="entry name" value="HATPase_C_sf"/>
</dbReference>
<evidence type="ECO:0000259" key="17">
    <source>
        <dbReference type="PROSITE" id="PS50110"/>
    </source>
</evidence>
<protein>
    <recommendedName>
        <fullName evidence="3">histidine kinase</fullName>
        <ecNumber evidence="3">2.7.13.3</ecNumber>
    </recommendedName>
</protein>
<dbReference type="InterPro" id="IPR001789">
    <property type="entry name" value="Sig_transdc_resp-reg_receiver"/>
</dbReference>
<comment type="subcellular location">
    <subcellularLocation>
        <location evidence="2">Cell membrane</location>
        <topology evidence="2">Multi-pass membrane protein</topology>
    </subcellularLocation>
</comment>
<dbReference type="Gene3D" id="3.40.50.2300">
    <property type="match status" value="1"/>
</dbReference>
<dbReference type="InterPro" id="IPR008207">
    <property type="entry name" value="Sig_transdc_His_kin_Hpt_dom"/>
</dbReference>
<keyword evidence="9" id="KW-0418">Kinase</keyword>
<keyword evidence="13" id="KW-0472">Membrane</keyword>
<evidence type="ECO:0000256" key="4">
    <source>
        <dbReference type="ARBA" id="ARBA00022475"/>
    </source>
</evidence>
<dbReference type="SUPFAM" id="SSF52172">
    <property type="entry name" value="CheY-like"/>
    <property type="match status" value="1"/>
</dbReference>
<dbReference type="InterPro" id="IPR003594">
    <property type="entry name" value="HATPase_dom"/>
</dbReference>
<dbReference type="PROSITE" id="PS50113">
    <property type="entry name" value="PAC"/>
    <property type="match status" value="3"/>
</dbReference>
<dbReference type="Pfam" id="PF08447">
    <property type="entry name" value="PAS_3"/>
    <property type="match status" value="2"/>
</dbReference>
<reference evidence="21" key="1">
    <citation type="submission" date="2022-04" db="EMBL/GenBank/DDBJ databases">
        <title>Tomato heritable bacteria conferring resistance against bacterial wilt.</title>
        <authorList>
            <person name="Yin J."/>
        </authorList>
    </citation>
    <scope>NUCLEOTIDE SEQUENCE</scope>
    <source>
        <strain evidence="21">Cra20</strain>
    </source>
</reference>
<dbReference type="InterPro" id="IPR036641">
    <property type="entry name" value="HPT_dom_sf"/>
</dbReference>
<keyword evidence="7" id="KW-0812">Transmembrane</keyword>
<feature type="domain" description="Response regulatory" evidence="17">
    <location>
        <begin position="846"/>
        <end position="963"/>
    </location>
</feature>
<evidence type="ECO:0000256" key="3">
    <source>
        <dbReference type="ARBA" id="ARBA00012438"/>
    </source>
</evidence>
<evidence type="ECO:0000256" key="9">
    <source>
        <dbReference type="ARBA" id="ARBA00022777"/>
    </source>
</evidence>
<dbReference type="SUPFAM" id="SSF55781">
    <property type="entry name" value="GAF domain-like"/>
    <property type="match status" value="1"/>
</dbReference>
<proteinExistence type="predicted"/>
<comment type="caution">
    <text evidence="21">The sequence shown here is derived from an EMBL/GenBank/DDBJ whole genome shotgun (WGS) entry which is preliminary data.</text>
</comment>
<evidence type="ECO:0000256" key="8">
    <source>
        <dbReference type="ARBA" id="ARBA00022741"/>
    </source>
</evidence>
<feature type="modified residue" description="Phosphohistidine" evidence="14">
    <location>
        <position position="1025"/>
    </location>
</feature>
<dbReference type="PROSITE" id="PS50110">
    <property type="entry name" value="RESPONSE_REGULATORY"/>
    <property type="match status" value="1"/>
</dbReference>
<dbReference type="InterPro" id="IPR003661">
    <property type="entry name" value="HisK_dim/P_dom"/>
</dbReference>
<dbReference type="InterPro" id="IPR005467">
    <property type="entry name" value="His_kinase_dom"/>
</dbReference>
<dbReference type="SUPFAM" id="SSF47226">
    <property type="entry name" value="Histidine-containing phosphotransfer domain, HPT domain"/>
    <property type="match status" value="1"/>
</dbReference>
<dbReference type="SMART" id="SM00448">
    <property type="entry name" value="REC"/>
    <property type="match status" value="1"/>
</dbReference>
<feature type="domain" description="PAS" evidence="18">
    <location>
        <begin position="215"/>
        <end position="286"/>
    </location>
</feature>
<dbReference type="SMART" id="SM00065">
    <property type="entry name" value="GAF"/>
    <property type="match status" value="1"/>
</dbReference>
<keyword evidence="12" id="KW-0902">Two-component regulatory system</keyword>
<evidence type="ECO:0000256" key="10">
    <source>
        <dbReference type="ARBA" id="ARBA00022840"/>
    </source>
</evidence>
<dbReference type="InterPro" id="IPR004358">
    <property type="entry name" value="Sig_transdc_His_kin-like_C"/>
</dbReference>
<dbReference type="CDD" id="cd17546">
    <property type="entry name" value="REC_hyHK_CKI1_RcsC-like"/>
    <property type="match status" value="1"/>
</dbReference>
<dbReference type="SMART" id="SM00387">
    <property type="entry name" value="HATPase_c"/>
    <property type="match status" value="1"/>
</dbReference>
<dbReference type="PRINTS" id="PR00344">
    <property type="entry name" value="BCTRLSENSOR"/>
</dbReference>
<dbReference type="InterPro" id="IPR029016">
    <property type="entry name" value="GAF-like_dom_sf"/>
</dbReference>
<evidence type="ECO:0000259" key="19">
    <source>
        <dbReference type="PROSITE" id="PS50113"/>
    </source>
</evidence>
<dbReference type="Pfam" id="PF00072">
    <property type="entry name" value="Response_reg"/>
    <property type="match status" value="1"/>
</dbReference>
<evidence type="ECO:0000256" key="14">
    <source>
        <dbReference type="PROSITE-ProRule" id="PRU00110"/>
    </source>
</evidence>
<evidence type="ECO:0000256" key="15">
    <source>
        <dbReference type="PROSITE-ProRule" id="PRU00169"/>
    </source>
</evidence>
<dbReference type="InterPro" id="IPR035965">
    <property type="entry name" value="PAS-like_dom_sf"/>
</dbReference>
<dbReference type="CDD" id="cd00130">
    <property type="entry name" value="PAS"/>
    <property type="match status" value="3"/>
</dbReference>
<keyword evidence="11" id="KW-1133">Transmembrane helix</keyword>
<dbReference type="InterPro" id="IPR013655">
    <property type="entry name" value="PAS_fold_3"/>
</dbReference>
<sequence>MSYLSSVDAAGDKQARNDIYDRVQRLEGLALVQSRLAEAELDLESFMQFVVDELEKLVGAAGVVLELVDGDHMVYKATSAALAEFNGMRIPKEGSLSGLCAVRRELLICQDTQDDPRVNAQACERTGIRSMICAPLAHRGTVSGVLKICSDAPNKFDEQDIHALRLVTSALASEISNQLRHEQTTLRLRQQASSMRALSAEIGERLELEASLRAKEQRLAGIIANAHQAIVTMTGEGMITCWNKQAEVTFGWTEREALGRDLAELIVPPQLRPMHVAGLRRFVEAGEGGLVGKTLEVQALRRDGDSIPIELAINATRVSGGWEFTALLHDISERRRNNAQFENAFNHAPIGMALVSMDGVLLKVNAAFSKIVGYAAEELCGQNFRELTHPADVSLGQAEITDLLSGEIPSFQLEKRYLHKSGRDVWVRLQVSLVEPQDGTPGHLIAQVEDLTSTRETESRFRLMAQNTTDMITTTDLAGRVTFISAACERVLGLDPDRVIGTRALQYVHEDDRARLESEYGSLLSTGAAKPVRWRAQHQSGEWIWLESNIGLLREGGRETVDGYIDVVRDITERKKREDALTLARQRAEEAVKSKSDFVANVSHELRTPLNSIIGFSHLITEAAELSDETRRRVKLIHNAGQALRGVIDNVLDFSKLEAAALELDCQSFDVQDFARSAIGLLEPQAAAKDLQLRVLLCPEVPRWVDGDSGRLRQVVLNLLSNAVKFTREGSVTLCIWATGKGEKRVVRFEVRDTGVGIPDNRVGTLFSRFVQAGPAVASHYGGTGLGLAISRQLIELMGGNMGVTSKIGEGSTFWFEVELPLVREHDQVALDSSTAQKALNLGSKRILVVDDVDLNRDLMLATLARYGANVSLACDGAEALALAHRERFDLILMDCQMPVLDGFEATRAIRTTENSGAEVPIVALTASAQPQHLKRCIAAGMNDHLAKPLDEKQLERVLRKYLQTDVARVSDAGANVRLAEASQKPSLAARFHDRKTGAVTALQAAALAVSIDDAEAEALRNIAHQLAGTAGLFGEHLLGDLAHELECGLETWSVAERSANLRALYQRFAEAAAKGSS</sequence>
<comment type="catalytic activity">
    <reaction evidence="1">
        <text>ATP + protein L-histidine = ADP + protein N-phospho-L-histidine.</text>
        <dbReference type="EC" id="2.7.13.3"/>
    </reaction>
</comment>
<dbReference type="SUPFAM" id="SSF55874">
    <property type="entry name" value="ATPase domain of HSP90 chaperone/DNA topoisomerase II/histidine kinase"/>
    <property type="match status" value="1"/>
</dbReference>
<dbReference type="Gene3D" id="3.30.565.10">
    <property type="entry name" value="Histidine kinase-like ATPase, C-terminal domain"/>
    <property type="match status" value="1"/>
</dbReference>
<dbReference type="CDD" id="cd00082">
    <property type="entry name" value="HisKA"/>
    <property type="match status" value="1"/>
</dbReference>
<feature type="domain" description="HPt" evidence="20">
    <location>
        <begin position="981"/>
        <end position="1078"/>
    </location>
</feature>
<feature type="domain" description="PAC" evidence="19">
    <location>
        <begin position="530"/>
        <end position="583"/>
    </location>
</feature>